<feature type="domain" description="RCK N-terminal" evidence="1">
    <location>
        <begin position="1"/>
        <end position="116"/>
    </location>
</feature>
<dbReference type="InterPro" id="IPR036721">
    <property type="entry name" value="RCK_C_sf"/>
</dbReference>
<dbReference type="PANTHER" id="PTHR43833">
    <property type="entry name" value="POTASSIUM CHANNEL PROTEIN 2-RELATED-RELATED"/>
    <property type="match status" value="1"/>
</dbReference>
<dbReference type="AlphaFoldDB" id="A0A246BBX5"/>
<dbReference type="SUPFAM" id="SSF116726">
    <property type="entry name" value="TrkA C-terminal domain-like"/>
    <property type="match status" value="1"/>
</dbReference>
<organism evidence="2 3">
    <name type="scientific">Kaistella haifensis DSM 19056</name>
    <dbReference type="NCBI Taxonomy" id="1450526"/>
    <lineage>
        <taxon>Bacteria</taxon>
        <taxon>Pseudomonadati</taxon>
        <taxon>Bacteroidota</taxon>
        <taxon>Flavobacteriia</taxon>
        <taxon>Flavobacteriales</taxon>
        <taxon>Weeksellaceae</taxon>
        <taxon>Chryseobacterium group</taxon>
        <taxon>Kaistella</taxon>
    </lineage>
</organism>
<name>A0A246BBX5_9FLAO</name>
<reference evidence="2 3" key="1">
    <citation type="submission" date="2017-05" db="EMBL/GenBank/DDBJ databases">
        <title>Genome of Chryseobacterium haifense.</title>
        <authorList>
            <person name="Newman J.D."/>
        </authorList>
    </citation>
    <scope>NUCLEOTIDE SEQUENCE [LARGE SCALE GENOMIC DNA]</scope>
    <source>
        <strain evidence="2 3">DSM 19056</strain>
    </source>
</reference>
<evidence type="ECO:0000313" key="3">
    <source>
        <dbReference type="Proteomes" id="UP000197587"/>
    </source>
</evidence>
<dbReference type="InterPro" id="IPR003148">
    <property type="entry name" value="RCK_N"/>
</dbReference>
<dbReference type="SUPFAM" id="SSF51735">
    <property type="entry name" value="NAD(P)-binding Rossmann-fold domains"/>
    <property type="match status" value="1"/>
</dbReference>
<dbReference type="PANTHER" id="PTHR43833:SF7">
    <property type="entry name" value="KTR SYSTEM POTASSIUM UPTAKE PROTEIN C"/>
    <property type="match status" value="1"/>
</dbReference>
<dbReference type="RefSeq" id="WP_031501248.1">
    <property type="nucleotide sequence ID" value="NZ_JASZ02000002.1"/>
</dbReference>
<dbReference type="GO" id="GO:0006813">
    <property type="term" value="P:potassium ion transport"/>
    <property type="evidence" value="ECO:0007669"/>
    <property type="project" value="InterPro"/>
</dbReference>
<accession>A0A246BBX5</accession>
<dbReference type="EMBL" id="JASZ02000002">
    <property type="protein sequence ID" value="OWK99194.1"/>
    <property type="molecule type" value="Genomic_DNA"/>
</dbReference>
<sequence>MKYIVIGLGNFGLALAEKLTKLGNEVIGVDSSMTKVESVKEKISHAICLDATDEYTMGGLPYKDTDVVVIAIGENTGSNIMATAIIKKLHPNRIISRAIDPLHETILEAMDIHTIIHPEEETAEKWAKKLSLKGLVESFELSGKYSIVEIRLPQKFVGKSPVEIEFRAKYNLVLVTVIKILAEKSIFGKVKRVNEVQGVVNNETPLEKGDILVLYGDNDDIKSFIRDSNSEE</sequence>
<evidence type="ECO:0000313" key="2">
    <source>
        <dbReference type="EMBL" id="OWK99194.1"/>
    </source>
</evidence>
<dbReference type="PROSITE" id="PS51201">
    <property type="entry name" value="RCK_N"/>
    <property type="match status" value="1"/>
</dbReference>
<protein>
    <submittedName>
        <fullName evidence="2">Potassium transporter TrkA</fullName>
    </submittedName>
</protein>
<dbReference type="Gene3D" id="3.30.70.1450">
    <property type="entry name" value="Regulator of K+ conductance, C-terminal domain"/>
    <property type="match status" value="1"/>
</dbReference>
<dbReference type="Proteomes" id="UP000197587">
    <property type="component" value="Unassembled WGS sequence"/>
</dbReference>
<dbReference type="InterPro" id="IPR036291">
    <property type="entry name" value="NAD(P)-bd_dom_sf"/>
</dbReference>
<dbReference type="Gene3D" id="3.40.50.720">
    <property type="entry name" value="NAD(P)-binding Rossmann-like Domain"/>
    <property type="match status" value="1"/>
</dbReference>
<comment type="caution">
    <text evidence="2">The sequence shown here is derived from an EMBL/GenBank/DDBJ whole genome shotgun (WGS) entry which is preliminary data.</text>
</comment>
<proteinExistence type="predicted"/>
<keyword evidence="3" id="KW-1185">Reference proteome</keyword>
<dbReference type="Pfam" id="PF02254">
    <property type="entry name" value="TrkA_N"/>
    <property type="match status" value="1"/>
</dbReference>
<gene>
    <name evidence="2" type="ORF">AP75_01525</name>
</gene>
<dbReference type="InterPro" id="IPR050721">
    <property type="entry name" value="Trk_Ktr_HKT_K-transport"/>
</dbReference>
<evidence type="ECO:0000259" key="1">
    <source>
        <dbReference type="PROSITE" id="PS51201"/>
    </source>
</evidence>